<dbReference type="Proteomes" id="UP000294927">
    <property type="component" value="Unassembled WGS sequence"/>
</dbReference>
<protein>
    <recommendedName>
        <fullName evidence="4">Integral membrane protein</fullName>
    </recommendedName>
</protein>
<reference evidence="2 3" key="1">
    <citation type="submission" date="2019-03" db="EMBL/GenBank/DDBJ databases">
        <title>Genomic Encyclopedia of Archaeal and Bacterial Type Strains, Phase II (KMG-II): from individual species to whole genera.</title>
        <authorList>
            <person name="Goeker M."/>
        </authorList>
    </citation>
    <scope>NUCLEOTIDE SEQUENCE [LARGE SCALE GENOMIC DNA]</scope>
    <source>
        <strain evidence="2 3">DSM 45499</strain>
    </source>
</reference>
<organism evidence="2 3">
    <name type="scientific">Actinophytocola oryzae</name>
    <dbReference type="NCBI Taxonomy" id="502181"/>
    <lineage>
        <taxon>Bacteria</taxon>
        <taxon>Bacillati</taxon>
        <taxon>Actinomycetota</taxon>
        <taxon>Actinomycetes</taxon>
        <taxon>Pseudonocardiales</taxon>
        <taxon>Pseudonocardiaceae</taxon>
    </lineage>
</organism>
<evidence type="ECO:0000256" key="1">
    <source>
        <dbReference type="SAM" id="Phobius"/>
    </source>
</evidence>
<feature type="transmembrane region" description="Helical" evidence="1">
    <location>
        <begin position="74"/>
        <end position="91"/>
    </location>
</feature>
<keyword evidence="1" id="KW-1133">Transmembrane helix</keyword>
<feature type="transmembrane region" description="Helical" evidence="1">
    <location>
        <begin position="97"/>
        <end position="115"/>
    </location>
</feature>
<gene>
    <name evidence="2" type="ORF">CLV71_105608</name>
</gene>
<name>A0A4R7VRN8_9PSEU</name>
<dbReference type="AlphaFoldDB" id="A0A4R7VRN8"/>
<evidence type="ECO:0008006" key="4">
    <source>
        <dbReference type="Google" id="ProtNLM"/>
    </source>
</evidence>
<evidence type="ECO:0000313" key="2">
    <source>
        <dbReference type="EMBL" id="TDV52476.1"/>
    </source>
</evidence>
<accession>A0A4R7VRN8</accession>
<dbReference type="OrthoDB" id="3694513at2"/>
<keyword evidence="1" id="KW-0472">Membrane</keyword>
<dbReference type="RefSeq" id="WP_133903830.1">
    <property type="nucleotide sequence ID" value="NZ_SOCP01000005.1"/>
</dbReference>
<comment type="caution">
    <text evidence="2">The sequence shown here is derived from an EMBL/GenBank/DDBJ whole genome shotgun (WGS) entry which is preliminary data.</text>
</comment>
<sequence length="130" mass="13363">MRLDADAPRTVRIAGAVIGLQGLVGLVFAVVLAFAPGTLTSKDRFGEAGFFALMAAAVIGFGVALVLGRRGARSPAVVVQLILIGIAGYVTVPSGQAAYGIPIAIVCIGVLYLLLNPAARTWVMGREDPD</sequence>
<feature type="transmembrane region" description="Helical" evidence="1">
    <location>
        <begin position="48"/>
        <end position="67"/>
    </location>
</feature>
<proteinExistence type="predicted"/>
<feature type="transmembrane region" description="Helical" evidence="1">
    <location>
        <begin position="12"/>
        <end position="36"/>
    </location>
</feature>
<dbReference type="EMBL" id="SOCP01000005">
    <property type="protein sequence ID" value="TDV52476.1"/>
    <property type="molecule type" value="Genomic_DNA"/>
</dbReference>
<keyword evidence="1" id="KW-0812">Transmembrane</keyword>
<evidence type="ECO:0000313" key="3">
    <source>
        <dbReference type="Proteomes" id="UP000294927"/>
    </source>
</evidence>
<keyword evidence="3" id="KW-1185">Reference proteome</keyword>